<evidence type="ECO:0000313" key="2">
    <source>
        <dbReference type="Proteomes" id="UP001152795"/>
    </source>
</evidence>
<protein>
    <submittedName>
        <fullName evidence="1">Uncharacterized protein</fullName>
    </submittedName>
</protein>
<name>A0A7D9E840_PARCT</name>
<organism evidence="1 2">
    <name type="scientific">Paramuricea clavata</name>
    <name type="common">Red gorgonian</name>
    <name type="synonym">Violescent sea-whip</name>
    <dbReference type="NCBI Taxonomy" id="317549"/>
    <lineage>
        <taxon>Eukaryota</taxon>
        <taxon>Metazoa</taxon>
        <taxon>Cnidaria</taxon>
        <taxon>Anthozoa</taxon>
        <taxon>Octocorallia</taxon>
        <taxon>Malacalcyonacea</taxon>
        <taxon>Plexauridae</taxon>
        <taxon>Paramuricea</taxon>
    </lineage>
</organism>
<dbReference type="EMBL" id="CACRXK020004811">
    <property type="protein sequence ID" value="CAB4004110.1"/>
    <property type="molecule type" value="Genomic_DNA"/>
</dbReference>
<accession>A0A7D9E840</accession>
<dbReference type="PANTHER" id="PTHR46704:SF9">
    <property type="entry name" value="BHLH DOMAIN-CONTAINING PROTEIN"/>
    <property type="match status" value="1"/>
</dbReference>
<keyword evidence="2" id="KW-1185">Reference proteome</keyword>
<dbReference type="AlphaFoldDB" id="A0A7D9E840"/>
<comment type="caution">
    <text evidence="1">The sequence shown here is derived from an EMBL/GenBank/DDBJ whole genome shotgun (WGS) entry which is preliminary data.</text>
</comment>
<dbReference type="OrthoDB" id="6778718at2759"/>
<feature type="non-terminal residue" evidence="1">
    <location>
        <position position="1"/>
    </location>
</feature>
<sequence>RSPGQGHLYLNAYEKFCQDVIVEKIIQKHNVYRMTKLFQKFLHYVNMVEEKDASNFKASRLKTRLKVGYPQLVFFAPSKCTQSELVYVEAVSAGEVLDNLPDSASNSGSEYELYDEEDNQQTNCQQQSSFQVENNMLLLYSGAMLMQTLIKGAPEFDAPWPPTSYDITLEMVPKEILPNKHTTLIWDNDDFQEESKSSTHITNGIAVQRALNEDVITIPPLVKTRRKSLDDPCCELMPYSIGKKKSIDVLEQCSDLEFEEECHSTHQISENKLDLVYCLLKLSFIDNSELLPDWTGFNTLLSRNDTSALNLSRIGYLPVIEGSPTQYTTVYTVFVKSLEIAAKLNLEYVVLVFDEVIYAKAQQIRWKNESFMVKTILRLGDFHAVMSFCGAISRIFQDAGLRDVLVESGVVGQNTVNGVMSGKFYNGSVKCHKIMHEALEIIRFQCFMDNCSPERACEIESLLCNIRDAFLNEEFYDYLESPELKAISNLRPVVYLH</sequence>
<proteinExistence type="predicted"/>
<dbReference type="PANTHER" id="PTHR46704">
    <property type="entry name" value="CXC DOMAIN-CONTAINING PROTEIN-RELATED"/>
    <property type="match status" value="1"/>
</dbReference>
<reference evidence="1" key="1">
    <citation type="submission" date="2020-04" db="EMBL/GenBank/DDBJ databases">
        <authorList>
            <person name="Alioto T."/>
            <person name="Alioto T."/>
            <person name="Gomez Garrido J."/>
        </authorList>
    </citation>
    <scope>NUCLEOTIDE SEQUENCE</scope>
    <source>
        <strain evidence="1">A484AB</strain>
    </source>
</reference>
<dbReference type="Proteomes" id="UP001152795">
    <property type="component" value="Unassembled WGS sequence"/>
</dbReference>
<gene>
    <name evidence="1" type="ORF">PACLA_8A043938</name>
</gene>
<evidence type="ECO:0000313" key="1">
    <source>
        <dbReference type="EMBL" id="CAB4004110.1"/>
    </source>
</evidence>